<feature type="domain" description="F-box" evidence="2">
    <location>
        <begin position="51"/>
        <end position="99"/>
    </location>
</feature>
<name>A0A4Z0Y745_9PEZI</name>
<dbReference type="STRING" id="37992.A0A4Z0Y745"/>
<feature type="compositionally biased region" description="Low complexity" evidence="1">
    <location>
        <begin position="25"/>
        <end position="49"/>
    </location>
</feature>
<evidence type="ECO:0000259" key="2">
    <source>
        <dbReference type="PROSITE" id="PS50181"/>
    </source>
</evidence>
<gene>
    <name evidence="3" type="ORF">E0Z10_g9173</name>
</gene>
<reference evidence="3 4" key="1">
    <citation type="submission" date="2019-03" db="EMBL/GenBank/DDBJ databases">
        <title>Draft genome sequence of Xylaria hypoxylon DSM 108379, a ubiquitous saprotrophic-parasitic fungi on hardwood.</title>
        <authorList>
            <person name="Buettner E."/>
            <person name="Leonhardt S."/>
            <person name="Gebauer A.M."/>
            <person name="Liers C."/>
            <person name="Hofrichter M."/>
            <person name="Kellner H."/>
        </authorList>
    </citation>
    <scope>NUCLEOTIDE SEQUENCE [LARGE SCALE GENOMIC DNA]</scope>
    <source>
        <strain evidence="3 4">DSM 108379</strain>
    </source>
</reference>
<dbReference type="Gene3D" id="1.20.1280.50">
    <property type="match status" value="1"/>
</dbReference>
<organism evidence="3 4">
    <name type="scientific">Xylaria hypoxylon</name>
    <dbReference type="NCBI Taxonomy" id="37992"/>
    <lineage>
        <taxon>Eukaryota</taxon>
        <taxon>Fungi</taxon>
        <taxon>Dikarya</taxon>
        <taxon>Ascomycota</taxon>
        <taxon>Pezizomycotina</taxon>
        <taxon>Sordariomycetes</taxon>
        <taxon>Xylariomycetidae</taxon>
        <taxon>Xylariales</taxon>
        <taxon>Xylariaceae</taxon>
        <taxon>Xylaria</taxon>
    </lineage>
</organism>
<accession>A0A4Z0Y745</accession>
<dbReference type="Proteomes" id="UP000297716">
    <property type="component" value="Unassembled WGS sequence"/>
</dbReference>
<keyword evidence="4" id="KW-1185">Reference proteome</keyword>
<evidence type="ECO:0000256" key="1">
    <source>
        <dbReference type="SAM" id="MobiDB-lite"/>
    </source>
</evidence>
<dbReference type="InterPro" id="IPR032675">
    <property type="entry name" value="LRR_dom_sf"/>
</dbReference>
<sequence length="431" mass="48504">MSRDEGASGPGPQARSRAPVKRRGGVNSNGNSNGNSNMNNNSNGTSSSSRSRRLADLPEGVLAQIFKVLADTSPRDLCKVSLVNKNWHDVADSILYKDVHFEKPEHHLVFGESLTRRERRGSAIHYASLAYPTSELSHLSLNGHINNSHYAPSHFDSLSRTISTMSNLQELEISVPVTLLHGIGVLFNGPFDLACLKSCSLFYQCPDDAYWDLRENIHIFAHPTLETLFIRRAKLDYRGFDFIERPHQLPLKKLHLIECDISDDALGDVLELPKALKEFVMTQSSEPSPDLEESSDNMGDYMVALRSQCEALETITVDFPTMGSRRSLRMREFVALRVLRINWDWQLFGRKSKKPRLDSFGVPPNLEKLEFFNVLGTDEEVTELLDYLIQTNDVVAKAVNTTLIKSANAKLAHRRPLLPGNRRESFTITLT</sequence>
<dbReference type="Pfam" id="PF12937">
    <property type="entry name" value="F-box-like"/>
    <property type="match status" value="1"/>
</dbReference>
<dbReference type="SUPFAM" id="SSF52047">
    <property type="entry name" value="RNI-like"/>
    <property type="match status" value="1"/>
</dbReference>
<comment type="caution">
    <text evidence="3">The sequence shown here is derived from an EMBL/GenBank/DDBJ whole genome shotgun (WGS) entry which is preliminary data.</text>
</comment>
<protein>
    <recommendedName>
        <fullName evidence="2">F-box domain-containing protein</fullName>
    </recommendedName>
</protein>
<dbReference type="Gene3D" id="3.80.10.10">
    <property type="entry name" value="Ribonuclease Inhibitor"/>
    <property type="match status" value="1"/>
</dbReference>
<feature type="region of interest" description="Disordered" evidence="1">
    <location>
        <begin position="1"/>
        <end position="53"/>
    </location>
</feature>
<dbReference type="InterPro" id="IPR036047">
    <property type="entry name" value="F-box-like_dom_sf"/>
</dbReference>
<evidence type="ECO:0000313" key="3">
    <source>
        <dbReference type="EMBL" id="TGJ79604.1"/>
    </source>
</evidence>
<dbReference type="AlphaFoldDB" id="A0A4Z0Y745"/>
<dbReference type="InterPro" id="IPR001810">
    <property type="entry name" value="F-box_dom"/>
</dbReference>
<evidence type="ECO:0000313" key="4">
    <source>
        <dbReference type="Proteomes" id="UP000297716"/>
    </source>
</evidence>
<dbReference type="EMBL" id="SKBN01000275">
    <property type="protein sequence ID" value="TGJ79604.1"/>
    <property type="molecule type" value="Genomic_DNA"/>
</dbReference>
<dbReference type="SUPFAM" id="SSF81383">
    <property type="entry name" value="F-box domain"/>
    <property type="match status" value="1"/>
</dbReference>
<dbReference type="PROSITE" id="PS50181">
    <property type="entry name" value="FBOX"/>
    <property type="match status" value="1"/>
</dbReference>
<proteinExistence type="predicted"/>
<dbReference type="OrthoDB" id="2522477at2759"/>